<dbReference type="InterPro" id="IPR001789">
    <property type="entry name" value="Sig_transdc_resp-reg_receiver"/>
</dbReference>
<dbReference type="CDD" id="cd17546">
    <property type="entry name" value="REC_hyHK_CKI1_RcsC-like"/>
    <property type="match status" value="1"/>
</dbReference>
<feature type="transmembrane region" description="Helical" evidence="7">
    <location>
        <begin position="191"/>
        <end position="211"/>
    </location>
</feature>
<dbReference type="InterPro" id="IPR005467">
    <property type="entry name" value="His_kinase_dom"/>
</dbReference>
<feature type="coiled-coil region" evidence="6">
    <location>
        <begin position="432"/>
        <end position="507"/>
    </location>
</feature>
<dbReference type="OrthoDB" id="9816309at2"/>
<dbReference type="PROSITE" id="PS50109">
    <property type="entry name" value="HIS_KIN"/>
    <property type="match status" value="1"/>
</dbReference>
<dbReference type="SMART" id="SM00387">
    <property type="entry name" value="HATPase_c"/>
    <property type="match status" value="1"/>
</dbReference>
<dbReference type="Pfam" id="PF02518">
    <property type="entry name" value="HATPase_c"/>
    <property type="match status" value="1"/>
</dbReference>
<keyword evidence="7" id="KW-1133">Transmembrane helix</keyword>
<evidence type="ECO:0000256" key="2">
    <source>
        <dbReference type="ARBA" id="ARBA00012438"/>
    </source>
</evidence>
<feature type="transmembrane region" description="Helical" evidence="7">
    <location>
        <begin position="375"/>
        <end position="393"/>
    </location>
</feature>
<dbReference type="SMART" id="SM00388">
    <property type="entry name" value="HisKA"/>
    <property type="match status" value="1"/>
</dbReference>
<feature type="transmembrane region" description="Helical" evidence="7">
    <location>
        <begin position="218"/>
        <end position="234"/>
    </location>
</feature>
<proteinExistence type="predicted"/>
<keyword evidence="7" id="KW-0812">Transmembrane</keyword>
<dbReference type="GO" id="GO:0000155">
    <property type="term" value="F:phosphorelay sensor kinase activity"/>
    <property type="evidence" value="ECO:0007669"/>
    <property type="project" value="InterPro"/>
</dbReference>
<dbReference type="FunFam" id="3.30.565.10:FF:000010">
    <property type="entry name" value="Sensor histidine kinase RcsC"/>
    <property type="match status" value="1"/>
</dbReference>
<dbReference type="RefSeq" id="WP_068224571.1">
    <property type="nucleotide sequence ID" value="NZ_LRPC01000029.1"/>
</dbReference>
<keyword evidence="3 5" id="KW-0597">Phosphoprotein</keyword>
<keyword evidence="6" id="KW-0175">Coiled coil</keyword>
<feature type="modified residue" description="4-aspartylphosphate" evidence="5">
    <location>
        <position position="758"/>
    </location>
</feature>
<dbReference type="EC" id="2.7.13.3" evidence="2"/>
<dbReference type="Gene3D" id="3.40.50.2300">
    <property type="match status" value="1"/>
</dbReference>
<dbReference type="Pfam" id="PF00072">
    <property type="entry name" value="Response_reg"/>
    <property type="match status" value="1"/>
</dbReference>
<dbReference type="SUPFAM" id="SSF55874">
    <property type="entry name" value="ATPase domain of HSP90 chaperone/DNA topoisomerase II/histidine kinase"/>
    <property type="match status" value="1"/>
</dbReference>
<dbReference type="Gene3D" id="2.60.40.2380">
    <property type="match status" value="1"/>
</dbReference>
<feature type="transmembrane region" description="Helical" evidence="7">
    <location>
        <begin position="290"/>
        <end position="312"/>
    </location>
</feature>
<accession>A0A150X1L9</accession>
<feature type="domain" description="Histidine kinase" evidence="8">
    <location>
        <begin position="466"/>
        <end position="687"/>
    </location>
</feature>
<comment type="catalytic activity">
    <reaction evidence="1">
        <text>ATP + protein L-histidine = ADP + protein N-phospho-L-histidine.</text>
        <dbReference type="EC" id="2.7.13.3"/>
    </reaction>
</comment>
<dbReference type="CDD" id="cd00082">
    <property type="entry name" value="HisKA"/>
    <property type="match status" value="1"/>
</dbReference>
<dbReference type="AlphaFoldDB" id="A0A150X1L9"/>
<feature type="domain" description="Response regulatory" evidence="9">
    <location>
        <begin position="709"/>
        <end position="826"/>
    </location>
</feature>
<dbReference type="Pfam" id="PF00512">
    <property type="entry name" value="HisKA"/>
    <property type="match status" value="1"/>
</dbReference>
<dbReference type="SUPFAM" id="SSF47384">
    <property type="entry name" value="Homodimeric domain of signal transducing histidine kinase"/>
    <property type="match status" value="1"/>
</dbReference>
<evidence type="ECO:0000259" key="9">
    <source>
        <dbReference type="PROSITE" id="PS50110"/>
    </source>
</evidence>
<feature type="transmembrane region" description="Helical" evidence="7">
    <location>
        <begin position="318"/>
        <end position="336"/>
    </location>
</feature>
<dbReference type="InterPro" id="IPR011622">
    <property type="entry name" value="7TMR_DISM_rcpt_extracell_dom2"/>
</dbReference>
<evidence type="ECO:0000256" key="5">
    <source>
        <dbReference type="PROSITE-ProRule" id="PRU00169"/>
    </source>
</evidence>
<evidence type="ECO:0000313" key="11">
    <source>
        <dbReference type="Proteomes" id="UP000075606"/>
    </source>
</evidence>
<feature type="transmembrane region" description="Helical" evidence="7">
    <location>
        <begin position="249"/>
        <end position="269"/>
    </location>
</feature>
<dbReference type="InterPro" id="IPR003594">
    <property type="entry name" value="HATPase_dom"/>
</dbReference>
<dbReference type="InterPro" id="IPR011623">
    <property type="entry name" value="7TMR_DISM_rcpt_extracell_dom1"/>
</dbReference>
<keyword evidence="7" id="KW-0472">Membrane</keyword>
<evidence type="ECO:0000256" key="4">
    <source>
        <dbReference type="ARBA" id="ARBA00023012"/>
    </source>
</evidence>
<dbReference type="Pfam" id="PF07696">
    <property type="entry name" value="7TMR-DISMED2"/>
    <property type="match status" value="1"/>
</dbReference>
<dbReference type="InterPro" id="IPR011006">
    <property type="entry name" value="CheY-like_superfamily"/>
</dbReference>
<feature type="transmembrane region" description="Helical" evidence="7">
    <location>
        <begin position="343"/>
        <end position="363"/>
    </location>
</feature>
<evidence type="ECO:0000259" key="8">
    <source>
        <dbReference type="PROSITE" id="PS50109"/>
    </source>
</evidence>
<dbReference type="InterPro" id="IPR036890">
    <property type="entry name" value="HATPase_C_sf"/>
</dbReference>
<dbReference type="PRINTS" id="PR00344">
    <property type="entry name" value="BCTRLSENSOR"/>
</dbReference>
<keyword evidence="11" id="KW-1185">Reference proteome</keyword>
<gene>
    <name evidence="10" type="ORF">AWW68_17100</name>
</gene>
<dbReference type="PROSITE" id="PS50110">
    <property type="entry name" value="RESPONSE_REGULATORY"/>
    <property type="match status" value="1"/>
</dbReference>
<organism evidence="10 11">
    <name type="scientific">Roseivirga spongicola</name>
    <dbReference type="NCBI Taxonomy" id="333140"/>
    <lineage>
        <taxon>Bacteria</taxon>
        <taxon>Pseudomonadati</taxon>
        <taxon>Bacteroidota</taxon>
        <taxon>Cytophagia</taxon>
        <taxon>Cytophagales</taxon>
        <taxon>Roseivirgaceae</taxon>
        <taxon>Roseivirga</taxon>
    </lineage>
</organism>
<dbReference type="PANTHER" id="PTHR45339">
    <property type="entry name" value="HYBRID SIGNAL TRANSDUCTION HISTIDINE KINASE J"/>
    <property type="match status" value="1"/>
</dbReference>
<evidence type="ECO:0000256" key="6">
    <source>
        <dbReference type="SAM" id="Coils"/>
    </source>
</evidence>
<comment type="caution">
    <text evidence="10">The sequence shown here is derived from an EMBL/GenBank/DDBJ whole genome shotgun (WGS) entry which is preliminary data.</text>
</comment>
<name>A0A150X1L9_9BACT</name>
<evidence type="ECO:0000256" key="3">
    <source>
        <dbReference type="ARBA" id="ARBA00022553"/>
    </source>
</evidence>
<dbReference type="PANTHER" id="PTHR45339:SF1">
    <property type="entry name" value="HYBRID SIGNAL TRANSDUCTION HISTIDINE KINASE J"/>
    <property type="match status" value="1"/>
</dbReference>
<dbReference type="Proteomes" id="UP000075606">
    <property type="component" value="Unassembled WGS sequence"/>
</dbReference>
<dbReference type="Gene3D" id="3.30.565.10">
    <property type="entry name" value="Histidine kinase-like ATPase, C-terminal domain"/>
    <property type="match status" value="1"/>
</dbReference>
<dbReference type="SUPFAM" id="SSF52172">
    <property type="entry name" value="CheY-like"/>
    <property type="match status" value="1"/>
</dbReference>
<reference evidence="10 11" key="1">
    <citation type="submission" date="2016-01" db="EMBL/GenBank/DDBJ databases">
        <title>Genome sequencing of Roseivirga spongicola UST030701-084.</title>
        <authorList>
            <person name="Selvaratnam C."/>
            <person name="Thevarajoo S."/>
            <person name="Goh K.M."/>
            <person name="Ee R."/>
            <person name="Chan K.-G."/>
            <person name="Chong C.S."/>
        </authorList>
    </citation>
    <scope>NUCLEOTIDE SEQUENCE [LARGE SCALE GENOMIC DNA]</scope>
    <source>
        <strain evidence="10 11">UST030701-084</strain>
    </source>
</reference>
<dbReference type="SMART" id="SM00448">
    <property type="entry name" value="REC"/>
    <property type="match status" value="1"/>
</dbReference>
<dbReference type="Pfam" id="PF07695">
    <property type="entry name" value="7TMR-DISM_7TM"/>
    <property type="match status" value="1"/>
</dbReference>
<dbReference type="STRING" id="333140.AWW68_17100"/>
<dbReference type="CDD" id="cd16922">
    <property type="entry name" value="HATPase_EvgS-ArcB-TorS-like"/>
    <property type="match status" value="1"/>
</dbReference>
<sequence>MRFLRLFFLLSGILLPSLTQIGFAQQRFSKNLHIISGHTNRELDQNRILVYIDESNELEIEDILKLEQNDYIEANYLTRFDESNTYWMYYRINDSGDEPLSHILRGGTNAKETYYVVINDQISEHKTGYLFPASERSIPQGHDTKIRIDHPPKGEAHVYVRVQNTDGTPIDLKARLEPYQEWYDNKERVNLFQGFFTGLIIVVAMLNFFLFGFTKQKAFLFFALYCLFNLSYFLEEYGILEVWLYPETANLVSFLKFGPILSVAFYCLFAKEFLELYKGFPFWNRTVKTIAYFSFVFFVLVAGFNIISGNYYTSFRIFEGYMAVASFTAIVFLISINLKPNLLVRYFSMGTTLLIITVLVSAIAKSLDHSFDIHIFIQVGLIIELIVFSIGMSHKLKRNLENHEITQKSLIIQLQNNEKLQLNINQDLTELVAARTQLIKKQNKELEEARNEAEKATQAKSEFLSVMSHEIRTPLNAIISLSHIMEMDNENEEMQEYIDALKFSAENLHSLINDVLDYNKIEADKLVLETIEFSVIDLLRNIRDSFKYKAKNQGIELLVEVGEHMPDRVIGDPTRLTQIFNNLIGNAIKFTHEGHVHIKATLLGLKDDIATVTFEVKDTGIGIPREKLETIFEAYEQAGKETTREYGGTGLGLSITQKLLNLMGSKVRIESAEEEGTSLSFDISFMINQAFDMVSLQDQMRDKDLHGKHILVVDDNDMNRLVLKRLLTSWNAQFDEANGGETALKKCGEHQYDLILMDIEMKPLSGFEVAATIREECINNKETTIIAMSGYLTSEFDKEMDKKHFSTLVLKPFEPNELYRQILKYTQ</sequence>
<dbReference type="EMBL" id="LRPC01000029">
    <property type="protein sequence ID" value="KYG72621.1"/>
    <property type="molecule type" value="Genomic_DNA"/>
</dbReference>
<evidence type="ECO:0000313" key="10">
    <source>
        <dbReference type="EMBL" id="KYG72621.1"/>
    </source>
</evidence>
<dbReference type="InterPro" id="IPR004358">
    <property type="entry name" value="Sig_transdc_His_kin-like_C"/>
</dbReference>
<dbReference type="InterPro" id="IPR036097">
    <property type="entry name" value="HisK_dim/P_sf"/>
</dbReference>
<evidence type="ECO:0000256" key="7">
    <source>
        <dbReference type="SAM" id="Phobius"/>
    </source>
</evidence>
<keyword evidence="4" id="KW-0902">Two-component regulatory system</keyword>
<dbReference type="Gene3D" id="1.10.287.130">
    <property type="match status" value="1"/>
</dbReference>
<dbReference type="InterPro" id="IPR003661">
    <property type="entry name" value="HisK_dim/P_dom"/>
</dbReference>
<evidence type="ECO:0000256" key="1">
    <source>
        <dbReference type="ARBA" id="ARBA00000085"/>
    </source>
</evidence>
<protein>
    <recommendedName>
        <fullName evidence="2">histidine kinase</fullName>
        <ecNumber evidence="2">2.7.13.3</ecNumber>
    </recommendedName>
</protein>